<evidence type="ECO:0000259" key="1">
    <source>
        <dbReference type="Pfam" id="PF01814"/>
    </source>
</evidence>
<dbReference type="AlphaFoldDB" id="A0A0F9MHW0"/>
<gene>
    <name evidence="2" type="ORF">LCGC14_1072190</name>
</gene>
<protein>
    <recommendedName>
        <fullName evidence="1">Hemerythrin-like domain-containing protein</fullName>
    </recommendedName>
</protein>
<dbReference type="EMBL" id="LAZR01004625">
    <property type="protein sequence ID" value="KKN06940.1"/>
    <property type="molecule type" value="Genomic_DNA"/>
</dbReference>
<reference evidence="2" key="1">
    <citation type="journal article" date="2015" name="Nature">
        <title>Complex archaea that bridge the gap between prokaryotes and eukaryotes.</title>
        <authorList>
            <person name="Spang A."/>
            <person name="Saw J.H."/>
            <person name="Jorgensen S.L."/>
            <person name="Zaremba-Niedzwiedzka K."/>
            <person name="Martijn J."/>
            <person name="Lind A.E."/>
            <person name="van Eijk R."/>
            <person name="Schleper C."/>
            <person name="Guy L."/>
            <person name="Ettema T.J."/>
        </authorList>
    </citation>
    <scope>NUCLEOTIDE SEQUENCE</scope>
</reference>
<feature type="domain" description="Hemerythrin-like" evidence="1">
    <location>
        <begin position="5"/>
        <end position="128"/>
    </location>
</feature>
<evidence type="ECO:0000313" key="2">
    <source>
        <dbReference type="EMBL" id="KKN06940.1"/>
    </source>
</evidence>
<dbReference type="InterPro" id="IPR038309">
    <property type="entry name" value="Rsd/AlgQ_sf"/>
</dbReference>
<organism evidence="2">
    <name type="scientific">marine sediment metagenome</name>
    <dbReference type="NCBI Taxonomy" id="412755"/>
    <lineage>
        <taxon>unclassified sequences</taxon>
        <taxon>metagenomes</taxon>
        <taxon>ecological metagenomes</taxon>
    </lineage>
</organism>
<dbReference type="Pfam" id="PF01814">
    <property type="entry name" value="Hemerythrin"/>
    <property type="match status" value="1"/>
</dbReference>
<accession>A0A0F9MHW0</accession>
<sequence>MGATVDGFKATHQAAAGLLGQIDSESGQQRADTLNSLKEALVAHIEEENKVIKEAMGKSEATDSFKSAAQSFMDELGSVAQTALLPFFDKYSSASAVDSDDFAKDFGGIKSALSDRIAFEEGKFYPELEKLGY</sequence>
<proteinExistence type="predicted"/>
<name>A0A0F9MHW0_9ZZZZ</name>
<dbReference type="Gene3D" id="1.20.120.1370">
    <property type="entry name" value="Regulator of RNA polymerase sigma(70) subunit, domain 4"/>
    <property type="match status" value="1"/>
</dbReference>
<dbReference type="InterPro" id="IPR012312">
    <property type="entry name" value="Hemerythrin-like"/>
</dbReference>
<comment type="caution">
    <text evidence="2">The sequence shown here is derived from an EMBL/GenBank/DDBJ whole genome shotgun (WGS) entry which is preliminary data.</text>
</comment>